<dbReference type="InterPro" id="IPR003593">
    <property type="entry name" value="AAA+_ATPase"/>
</dbReference>
<sequence>MASTERFTQVSSSVATLMFCWTVYQYYLPSSLRDSFESITSRCTQRLFSYFSPYLDITFDEYTSDRFSRSEIYTTIQNYLSDRSSNDAKSMKADYIKDSKSLLLSLGDNEEVLDEYNGVEVFWSSSKETTNRPSLPFYPASGDKRYYKLIFHNRDRKFILNTYLPYVLEEGEAISIRKRTRKLLTNAGSDGSDWMGDRDTMWSHIEFKHPARFDKLAMDETKKQMIIDDLLWFRSSKDYYSQIAKPWKRGYLLYGPPGTGKSTLVAAMANLLDYDIYDLELTAVKDNMQLRKLLTETTGKSIILIEDIDCSLDLTGQRKSKKDGNDEEEKDPVKKMLKKDGESEKKGSEVTLSGLLNFIDGIWSACGEERIIVFTTNYIDKLDPALIRRGRMDVHIELSYCSFEAFKCLAKNYLGVESHPLFESIGRLLQETETTPADVAECLMPRSLTTTTDDCLQNLVTVLENAVEKTKMKSNEDDFVGGEYFSKGNSIEIE</sequence>
<feature type="domain" description="AAA+ ATPase" evidence="8">
    <location>
        <begin position="247"/>
        <end position="402"/>
    </location>
</feature>
<dbReference type="Pfam" id="PF14363">
    <property type="entry name" value="AAA_assoc"/>
    <property type="match status" value="1"/>
</dbReference>
<dbReference type="GO" id="GO:0005524">
    <property type="term" value="F:ATP binding"/>
    <property type="evidence" value="ECO:0007669"/>
    <property type="project" value="UniProtKB-KW"/>
</dbReference>
<keyword evidence="3" id="KW-0378">Hydrolase</keyword>
<evidence type="ECO:0000313" key="9">
    <source>
        <dbReference type="EMBL" id="KAK9755629.1"/>
    </source>
</evidence>
<gene>
    <name evidence="9" type="ORF">RND81_01G039400</name>
</gene>
<keyword evidence="6" id="KW-0067">ATP-binding</keyword>
<dbReference type="AlphaFoldDB" id="A0AAW1NBT6"/>
<dbReference type="GO" id="GO:0016887">
    <property type="term" value="F:ATP hydrolysis activity"/>
    <property type="evidence" value="ECO:0007669"/>
    <property type="project" value="InterPro"/>
</dbReference>
<reference evidence="9" key="1">
    <citation type="submission" date="2024-03" db="EMBL/GenBank/DDBJ databases">
        <title>WGS assembly of Saponaria officinalis var. Norfolk2.</title>
        <authorList>
            <person name="Jenkins J."/>
            <person name="Shu S."/>
            <person name="Grimwood J."/>
            <person name="Barry K."/>
            <person name="Goodstein D."/>
            <person name="Schmutz J."/>
            <person name="Leebens-Mack J."/>
            <person name="Osbourn A."/>
        </authorList>
    </citation>
    <scope>NUCLEOTIDE SEQUENCE [LARGE SCALE GENOMIC DNA]</scope>
    <source>
        <strain evidence="9">JIC</strain>
    </source>
</reference>
<comment type="catalytic activity">
    <reaction evidence="5">
        <text>ATP + H2O = ADP + phosphate + H(+)</text>
        <dbReference type="Rhea" id="RHEA:13065"/>
        <dbReference type="ChEBI" id="CHEBI:15377"/>
        <dbReference type="ChEBI" id="CHEBI:15378"/>
        <dbReference type="ChEBI" id="CHEBI:30616"/>
        <dbReference type="ChEBI" id="CHEBI:43474"/>
        <dbReference type="ChEBI" id="CHEBI:456216"/>
    </reaction>
</comment>
<dbReference type="PANTHER" id="PTHR23070">
    <property type="entry name" value="BCS1 AAA-TYPE ATPASE"/>
    <property type="match status" value="1"/>
</dbReference>
<dbReference type="Proteomes" id="UP001443914">
    <property type="component" value="Unassembled WGS sequence"/>
</dbReference>
<evidence type="ECO:0000256" key="7">
    <source>
        <dbReference type="SAM" id="MobiDB-lite"/>
    </source>
</evidence>
<dbReference type="InterPro" id="IPR058017">
    <property type="entry name" value="At3g28540-like_C"/>
</dbReference>
<dbReference type="CDD" id="cd19510">
    <property type="entry name" value="RecA-like_BCS1"/>
    <property type="match status" value="1"/>
</dbReference>
<dbReference type="PROSITE" id="PS00674">
    <property type="entry name" value="AAA"/>
    <property type="match status" value="1"/>
</dbReference>
<comment type="cofactor">
    <cofactor evidence="1">
        <name>Mg(2+)</name>
        <dbReference type="ChEBI" id="CHEBI:18420"/>
    </cofactor>
</comment>
<dbReference type="InterPro" id="IPR003960">
    <property type="entry name" value="ATPase_AAA_CS"/>
</dbReference>
<dbReference type="EMBL" id="JBDFQZ010000001">
    <property type="protein sequence ID" value="KAK9755629.1"/>
    <property type="molecule type" value="Genomic_DNA"/>
</dbReference>
<comment type="caution">
    <text evidence="9">The sequence shown here is derived from an EMBL/GenBank/DDBJ whole genome shotgun (WGS) entry which is preliminary data.</text>
</comment>
<dbReference type="Gene3D" id="3.40.50.300">
    <property type="entry name" value="P-loop containing nucleotide triphosphate hydrolases"/>
    <property type="match status" value="1"/>
</dbReference>
<evidence type="ECO:0000256" key="5">
    <source>
        <dbReference type="ARBA" id="ARBA00049360"/>
    </source>
</evidence>
<dbReference type="GO" id="GO:0006950">
    <property type="term" value="P:response to stress"/>
    <property type="evidence" value="ECO:0007669"/>
    <property type="project" value="UniProtKB-ARBA"/>
</dbReference>
<evidence type="ECO:0000256" key="1">
    <source>
        <dbReference type="ARBA" id="ARBA00001946"/>
    </source>
</evidence>
<keyword evidence="4" id="KW-0460">Magnesium</keyword>
<feature type="compositionally biased region" description="Basic and acidic residues" evidence="7">
    <location>
        <begin position="331"/>
        <end position="342"/>
    </location>
</feature>
<dbReference type="Pfam" id="PF25568">
    <property type="entry name" value="AAA_lid_At3g28540"/>
    <property type="match status" value="1"/>
</dbReference>
<proteinExistence type="inferred from homology"/>
<feature type="region of interest" description="Disordered" evidence="7">
    <location>
        <begin position="317"/>
        <end position="342"/>
    </location>
</feature>
<keyword evidence="6" id="KW-0547">Nucleotide-binding</keyword>
<dbReference type="SUPFAM" id="SSF52540">
    <property type="entry name" value="P-loop containing nucleoside triphosphate hydrolases"/>
    <property type="match status" value="1"/>
</dbReference>
<keyword evidence="10" id="KW-1185">Reference proteome</keyword>
<evidence type="ECO:0000256" key="2">
    <source>
        <dbReference type="ARBA" id="ARBA00007448"/>
    </source>
</evidence>
<evidence type="ECO:0000256" key="3">
    <source>
        <dbReference type="ARBA" id="ARBA00022801"/>
    </source>
</evidence>
<evidence type="ECO:0000256" key="6">
    <source>
        <dbReference type="RuleBase" id="RU003651"/>
    </source>
</evidence>
<dbReference type="SMART" id="SM00382">
    <property type="entry name" value="AAA"/>
    <property type="match status" value="1"/>
</dbReference>
<dbReference type="InterPro" id="IPR003959">
    <property type="entry name" value="ATPase_AAA_core"/>
</dbReference>
<evidence type="ECO:0000259" key="8">
    <source>
        <dbReference type="SMART" id="SM00382"/>
    </source>
</evidence>
<evidence type="ECO:0000313" key="10">
    <source>
        <dbReference type="Proteomes" id="UP001443914"/>
    </source>
</evidence>
<dbReference type="InterPro" id="IPR025753">
    <property type="entry name" value="AAA_N_dom"/>
</dbReference>
<protein>
    <recommendedName>
        <fullName evidence="8">AAA+ ATPase domain-containing protein</fullName>
    </recommendedName>
</protein>
<dbReference type="Gene3D" id="6.10.280.40">
    <property type="match status" value="1"/>
</dbReference>
<dbReference type="InterPro" id="IPR027417">
    <property type="entry name" value="P-loop_NTPase"/>
</dbReference>
<evidence type="ECO:0000256" key="4">
    <source>
        <dbReference type="ARBA" id="ARBA00022842"/>
    </source>
</evidence>
<dbReference type="InterPro" id="IPR050747">
    <property type="entry name" value="Mitochondrial_chaperone_BCS1"/>
</dbReference>
<organism evidence="9 10">
    <name type="scientific">Saponaria officinalis</name>
    <name type="common">Common soapwort</name>
    <name type="synonym">Lychnis saponaria</name>
    <dbReference type="NCBI Taxonomy" id="3572"/>
    <lineage>
        <taxon>Eukaryota</taxon>
        <taxon>Viridiplantae</taxon>
        <taxon>Streptophyta</taxon>
        <taxon>Embryophyta</taxon>
        <taxon>Tracheophyta</taxon>
        <taxon>Spermatophyta</taxon>
        <taxon>Magnoliopsida</taxon>
        <taxon>eudicotyledons</taxon>
        <taxon>Gunneridae</taxon>
        <taxon>Pentapetalae</taxon>
        <taxon>Caryophyllales</taxon>
        <taxon>Caryophyllaceae</taxon>
        <taxon>Caryophylleae</taxon>
        <taxon>Saponaria</taxon>
    </lineage>
</organism>
<dbReference type="Pfam" id="PF00004">
    <property type="entry name" value="AAA"/>
    <property type="match status" value="1"/>
</dbReference>
<accession>A0AAW1NBT6</accession>
<name>A0AAW1NBT6_SAPOF</name>
<comment type="similarity">
    <text evidence="2">Belongs to the AAA ATPase family. BCS1 subfamily.</text>
</comment>